<evidence type="ECO:0000256" key="1">
    <source>
        <dbReference type="SAM" id="MobiDB-lite"/>
    </source>
</evidence>
<accession>A0A1I1M3D5</accession>
<gene>
    <name evidence="2" type="ORF">SAMN04488094_10960</name>
</gene>
<sequence>MDDLEVEVSLSERRYLKQLALIEARTLKASKKAQEAFARSNKGIARSFDGMSRSATGGLQSVNSQLQSMYASISAVGKSMAGGFIAGAATAALAKISTDVAATVKSIASIGDEAERSGLSAQAFQEWRFVAEQNRIGVDQLIDGFKELNLRADEFIVTGGGPAAEAFKRLSLGADRLKRGLEDPSELMLEIINRMSEMDRAARIRIADEVFGGSAGERFVELMDRSNEGLRRTLKRAHEVGAVMDDEMIARAAELDRKFNELSVTVGNFGKRAAVAFAGIATEATDLRAKLDRLFPSEAQGRAVLGDDLYDSLNANRDVVDGAATDISELRKQFAGLGDEANQTAAALEQSANLARAWGYADVAQTLSASAMEMRRLAGEFAGGTIEADAFAEELGVVQTNALGAFEALDEADKVDFTNAISQVQALGSVIGQVLTVAAALGSAIREAAGMGASLPVGPQNGRGRGIPVEIRPGEFAPESSIRPQRPSVDASFGVPDAPKSRGGGGKGGGGGRSRADDYAREAEAIRDKTAALNAEAAALAAVAVSGGNYAAAIDLARTKADLLHAAQKAGKEITPELEAEINRLAQAYVTAGTSAEEAAGKLNEIEAAAERGVGALSDIFMGVIDGSKSAKEAVGELLMEIARVQMMQAFLGVSGMGGGNNPVAMLGKMLSFDGGGYTGSGSRTGGLDGKGGFPALLHPNETVIDHTRRQSGAGGDMNINVTVNGARVNREIESMVESGVVRGLGQYDRNQLPRSVGRIKKDPRRIG</sequence>
<feature type="region of interest" description="Disordered" evidence="1">
    <location>
        <begin position="476"/>
        <end position="518"/>
    </location>
</feature>
<name>A0A1I1M3D5_9RHOB</name>
<proteinExistence type="predicted"/>
<protein>
    <recommendedName>
        <fullName evidence="4">Phage tail tape measure protein, lambda family</fullName>
    </recommendedName>
</protein>
<dbReference type="RefSeq" id="WP_093361443.1">
    <property type="nucleotide sequence ID" value="NZ_FOLG01000009.1"/>
</dbReference>
<organism evidence="2 3">
    <name type="scientific">Tropicimonas isoalkanivorans</name>
    <dbReference type="NCBI Taxonomy" id="441112"/>
    <lineage>
        <taxon>Bacteria</taxon>
        <taxon>Pseudomonadati</taxon>
        <taxon>Pseudomonadota</taxon>
        <taxon>Alphaproteobacteria</taxon>
        <taxon>Rhodobacterales</taxon>
        <taxon>Roseobacteraceae</taxon>
        <taxon>Tropicimonas</taxon>
    </lineage>
</organism>
<evidence type="ECO:0008006" key="4">
    <source>
        <dbReference type="Google" id="ProtNLM"/>
    </source>
</evidence>
<dbReference type="Proteomes" id="UP000198728">
    <property type="component" value="Unassembled WGS sequence"/>
</dbReference>
<evidence type="ECO:0000313" key="3">
    <source>
        <dbReference type="Proteomes" id="UP000198728"/>
    </source>
</evidence>
<feature type="compositionally biased region" description="Gly residues" evidence="1">
    <location>
        <begin position="502"/>
        <end position="513"/>
    </location>
</feature>
<dbReference type="EMBL" id="FOLG01000009">
    <property type="protein sequence ID" value="SFC77718.1"/>
    <property type="molecule type" value="Genomic_DNA"/>
</dbReference>
<dbReference type="STRING" id="441112.SAMN04488094_10960"/>
<dbReference type="AlphaFoldDB" id="A0A1I1M3D5"/>
<dbReference type="OrthoDB" id="7311517at2"/>
<evidence type="ECO:0000313" key="2">
    <source>
        <dbReference type="EMBL" id="SFC77718.1"/>
    </source>
</evidence>
<keyword evidence="3" id="KW-1185">Reference proteome</keyword>
<reference evidence="2 3" key="1">
    <citation type="submission" date="2016-10" db="EMBL/GenBank/DDBJ databases">
        <authorList>
            <person name="de Groot N.N."/>
        </authorList>
    </citation>
    <scope>NUCLEOTIDE SEQUENCE [LARGE SCALE GENOMIC DNA]</scope>
    <source>
        <strain evidence="2 3">DSM 19548</strain>
    </source>
</reference>